<accession>A0A517P654</accession>
<gene>
    <name evidence="1" type="ORF">CA12_09300</name>
</gene>
<dbReference type="KEGG" id="acaf:CA12_09300"/>
<dbReference type="RefSeq" id="WP_145357704.1">
    <property type="nucleotide sequence ID" value="NZ_CP036265.1"/>
</dbReference>
<dbReference type="Proteomes" id="UP000318741">
    <property type="component" value="Chromosome"/>
</dbReference>
<organism evidence="1 2">
    <name type="scientific">Alienimonas californiensis</name>
    <dbReference type="NCBI Taxonomy" id="2527989"/>
    <lineage>
        <taxon>Bacteria</taxon>
        <taxon>Pseudomonadati</taxon>
        <taxon>Planctomycetota</taxon>
        <taxon>Planctomycetia</taxon>
        <taxon>Planctomycetales</taxon>
        <taxon>Planctomycetaceae</taxon>
        <taxon>Alienimonas</taxon>
    </lineage>
</organism>
<sequence length="284" mass="31722">MALASELTQYQNEEQFTDEFLIPLMRRLGFSVVMNYHGASEFGKDVVFGEVDRFGHVVYHGIQAKFVPSISLTAGADLVNDAKQAFATPFLHPHTGAEERISTFYAMNGGSISDQAKRHFFDSLRPAFGANVRLMDGKSLVGLNKIAIGTANRAELSILTAFWVELQRNRDILTRAEDRTRKGLKTGAYERFPGMLRVCAADAMLQKAVSKDLEFTREVDAYWSICRLTNSLSDAMLGSITQARLMEILESTLNAIVETLNLIALLVERTKAKMRELNWTAEAM</sequence>
<dbReference type="EMBL" id="CP036265">
    <property type="protein sequence ID" value="QDT14850.1"/>
    <property type="molecule type" value="Genomic_DNA"/>
</dbReference>
<name>A0A517P654_9PLAN</name>
<dbReference type="AlphaFoldDB" id="A0A517P654"/>
<evidence type="ECO:0000313" key="1">
    <source>
        <dbReference type="EMBL" id="QDT14850.1"/>
    </source>
</evidence>
<keyword evidence="2" id="KW-1185">Reference proteome</keyword>
<proteinExistence type="predicted"/>
<reference evidence="1 2" key="1">
    <citation type="submission" date="2019-02" db="EMBL/GenBank/DDBJ databases">
        <title>Deep-cultivation of Planctomycetes and their phenomic and genomic characterization uncovers novel biology.</title>
        <authorList>
            <person name="Wiegand S."/>
            <person name="Jogler M."/>
            <person name="Boedeker C."/>
            <person name="Pinto D."/>
            <person name="Vollmers J."/>
            <person name="Rivas-Marin E."/>
            <person name="Kohn T."/>
            <person name="Peeters S.H."/>
            <person name="Heuer A."/>
            <person name="Rast P."/>
            <person name="Oberbeckmann S."/>
            <person name="Bunk B."/>
            <person name="Jeske O."/>
            <person name="Meyerdierks A."/>
            <person name="Storesund J.E."/>
            <person name="Kallscheuer N."/>
            <person name="Luecker S."/>
            <person name="Lage O.M."/>
            <person name="Pohl T."/>
            <person name="Merkel B.J."/>
            <person name="Hornburger P."/>
            <person name="Mueller R.-W."/>
            <person name="Bruemmer F."/>
            <person name="Labrenz M."/>
            <person name="Spormann A.M."/>
            <person name="Op den Camp H."/>
            <person name="Overmann J."/>
            <person name="Amann R."/>
            <person name="Jetten M.S.M."/>
            <person name="Mascher T."/>
            <person name="Medema M.H."/>
            <person name="Devos D.P."/>
            <person name="Kaster A.-K."/>
            <person name="Ovreas L."/>
            <person name="Rohde M."/>
            <person name="Galperin M.Y."/>
            <person name="Jogler C."/>
        </authorList>
    </citation>
    <scope>NUCLEOTIDE SEQUENCE [LARGE SCALE GENOMIC DNA]</scope>
    <source>
        <strain evidence="1 2">CA12</strain>
    </source>
</reference>
<evidence type="ECO:0008006" key="3">
    <source>
        <dbReference type="Google" id="ProtNLM"/>
    </source>
</evidence>
<evidence type="ECO:0000313" key="2">
    <source>
        <dbReference type="Proteomes" id="UP000318741"/>
    </source>
</evidence>
<dbReference type="OrthoDB" id="746958at2"/>
<protein>
    <recommendedName>
        <fullName evidence="3">Restriction endonuclease type IV Mrr domain-containing protein</fullName>
    </recommendedName>
</protein>